<keyword evidence="1" id="KW-1133">Transmembrane helix</keyword>
<sequence length="127" mass="15130">MMNYFIFFLFFSVVFFALERVLVKVFGIKRKSLSETAGKKIDQWGRGILLVVHLSVLLFILQMELNIKWYLISFFITSFGFQMVLEWVYLKKTKQHILTLIYLVISVPILYNSEIIMEQIDFIRNGF</sequence>
<accession>A0ABX8FES0</accession>
<dbReference type="InterPro" id="IPR025441">
    <property type="entry name" value="DUF4181"/>
</dbReference>
<keyword evidence="3" id="KW-1185">Reference proteome</keyword>
<dbReference type="Pfam" id="PF13789">
    <property type="entry name" value="DUF4181"/>
    <property type="match status" value="1"/>
</dbReference>
<protein>
    <submittedName>
        <fullName evidence="2">DUF4181 domain-containing protein</fullName>
    </submittedName>
</protein>
<organism evidence="2 3">
    <name type="scientific">Cytobacillus gottheilii</name>
    <dbReference type="NCBI Taxonomy" id="859144"/>
    <lineage>
        <taxon>Bacteria</taxon>
        <taxon>Bacillati</taxon>
        <taxon>Bacillota</taxon>
        <taxon>Bacilli</taxon>
        <taxon>Bacillales</taxon>
        <taxon>Bacillaceae</taxon>
        <taxon>Cytobacillus</taxon>
    </lineage>
</organism>
<evidence type="ECO:0000313" key="2">
    <source>
        <dbReference type="EMBL" id="QVY62489.1"/>
    </source>
</evidence>
<keyword evidence="1" id="KW-0812">Transmembrane</keyword>
<feature type="transmembrane region" description="Helical" evidence="1">
    <location>
        <begin position="6"/>
        <end position="23"/>
    </location>
</feature>
<dbReference type="Proteomes" id="UP000679247">
    <property type="component" value="Chromosome"/>
</dbReference>
<name>A0ABX8FES0_9BACI</name>
<proteinExistence type="predicted"/>
<feature type="transmembrane region" description="Helical" evidence="1">
    <location>
        <begin position="69"/>
        <end position="90"/>
    </location>
</feature>
<feature type="transmembrane region" description="Helical" evidence="1">
    <location>
        <begin position="97"/>
        <end position="117"/>
    </location>
</feature>
<keyword evidence="1" id="KW-0472">Membrane</keyword>
<feature type="transmembrane region" description="Helical" evidence="1">
    <location>
        <begin position="44"/>
        <end position="63"/>
    </location>
</feature>
<evidence type="ECO:0000313" key="3">
    <source>
        <dbReference type="Proteomes" id="UP000679247"/>
    </source>
</evidence>
<evidence type="ECO:0000256" key="1">
    <source>
        <dbReference type="SAM" id="Phobius"/>
    </source>
</evidence>
<reference evidence="2 3" key="1">
    <citation type="submission" date="2021-03" db="EMBL/GenBank/DDBJ databases">
        <title>The first data on the complete genome of the tetrodotoxin-producing bacterium.</title>
        <authorList>
            <person name="Melnikova D.I."/>
            <person name="Nijland R."/>
            <person name="Magarlamov T.Y."/>
        </authorList>
    </citation>
    <scope>NUCLEOTIDE SEQUENCE [LARGE SCALE GENOMIC DNA]</scope>
    <source>
        <strain evidence="2 3">1839</strain>
    </source>
</reference>
<gene>
    <name evidence="2" type="ORF">J1899_05285</name>
</gene>
<dbReference type="EMBL" id="CP071709">
    <property type="protein sequence ID" value="QVY62489.1"/>
    <property type="molecule type" value="Genomic_DNA"/>
</dbReference>